<dbReference type="PROSITE" id="PS51257">
    <property type="entry name" value="PROKAR_LIPOPROTEIN"/>
    <property type="match status" value="1"/>
</dbReference>
<feature type="compositionally biased region" description="Low complexity" evidence="1">
    <location>
        <begin position="51"/>
        <end position="64"/>
    </location>
</feature>
<dbReference type="EMBL" id="JAJHZM010000003">
    <property type="protein sequence ID" value="MDC4181757.1"/>
    <property type="molecule type" value="Genomic_DNA"/>
</dbReference>
<evidence type="ECO:0000256" key="1">
    <source>
        <dbReference type="SAM" id="MobiDB-lite"/>
    </source>
</evidence>
<comment type="caution">
    <text evidence="4">The sequence shown here is derived from an EMBL/GenBank/DDBJ whole genome shotgun (WGS) entry which is preliminary data.</text>
</comment>
<sequence>MKQKTKKLLQLSFSLGFLATTALVATSCKQPATVAPKPANPMQAGNGSGSGITTPGSGETTQPGNGSGSGTGATTPDNTEAKTQLESVIISEMQKLAMYDDYSTIKSTLAQAYNNAKAIVNKSGVTNDELTSAKSALEAAINKANNDKTKFDSDNIELVNAYKALKEKVASEQTSLALITESKYNPIKEYIANLFTQAKTIISDTLQANNKPDAANITNLKNNIYSVISKLAEEKQKLDEYLNFKLFKISDEMFSGDFKYTKKSANAQKIVGFSSDFNNDVDSGAGATQWRSAYRIIDKDETNSEQVTNVRWIYSLETQTGENKMPASFDISFEYYGGKTATLYLPYKLVKANQSNDNISLKYKLNDNEELKNVDVSKAKVDSIEVAKVQLTGLNFGNNKISFMTESGKSAPMIGNIYIAANDTTADAVYNNIFGNQIDSMNPNKITVDFAKGYGLANKGFRVISGSSNVSTNITKFTGKLEPSEVSSTYYLIGYLGRYAPNSPNNDANVRSYTFYVNVPVTGSYNISGYYNSGEDGRGLSFWKESFGATGEGNEAKFDIPRTANWTDTLKSFNENQKTSGSWGSLNLTKGLNKIIVSGKNKNKEAPNLGNVTFTLKENTTK</sequence>
<dbReference type="Proteomes" id="UP001220940">
    <property type="component" value="Unassembled WGS sequence"/>
</dbReference>
<dbReference type="Pfam" id="PF05692">
    <property type="entry name" value="Myco_haema"/>
    <property type="match status" value="2"/>
</dbReference>
<keyword evidence="5" id="KW-1185">Reference proteome</keyword>
<feature type="domain" description="Haemagglutinin Mycoplasma" evidence="3">
    <location>
        <begin position="377"/>
        <end position="617"/>
    </location>
</feature>
<evidence type="ECO:0000313" key="4">
    <source>
        <dbReference type="EMBL" id="MDC4181757.1"/>
    </source>
</evidence>
<dbReference type="Gene3D" id="2.60.120.260">
    <property type="entry name" value="Galactose-binding domain-like"/>
    <property type="match status" value="1"/>
</dbReference>
<evidence type="ECO:0000256" key="2">
    <source>
        <dbReference type="SAM" id="SignalP"/>
    </source>
</evidence>
<dbReference type="Pfam" id="PF07554">
    <property type="entry name" value="FIVAR"/>
    <property type="match status" value="2"/>
</dbReference>
<feature type="domain" description="Haemagglutinin Mycoplasma" evidence="3">
    <location>
        <begin position="298"/>
        <end position="376"/>
    </location>
</feature>
<name>A0ABT5G9Y1_9MOLU</name>
<reference evidence="4" key="1">
    <citation type="submission" date="2021-11" db="EMBL/GenBank/DDBJ databases">
        <title>Description of Mycoplasma bradburyaesp. nov.from sea birds: a tribute to a great mycoplasmologist.</title>
        <authorList>
            <person name="Ramirez A.S."/>
            <person name="Poveda C."/>
            <person name="Suarez-Perez A."/>
            <person name="Rosales R.S."/>
            <person name="Dijkman R."/>
            <person name="Feberwee A."/>
            <person name="Spergser J."/>
            <person name="Szostak M.P."/>
            <person name="Ressel L."/>
            <person name="Calabuig P."/>
            <person name="Catania S."/>
            <person name="Gobbo F."/>
            <person name="Timofte D."/>
            <person name="Poveda J.B."/>
        </authorList>
    </citation>
    <scope>NUCLEOTIDE SEQUENCE [LARGE SCALE GENOMIC DNA]</scope>
    <source>
        <strain evidence="4">T158</strain>
    </source>
</reference>
<keyword evidence="2" id="KW-0732">Signal</keyword>
<protein>
    <recommendedName>
        <fullName evidence="3">Haemagglutinin Mycoplasma domain-containing protein</fullName>
    </recommendedName>
</protein>
<accession>A0ABT5G9Y1</accession>
<feature type="chain" id="PRO_5046901811" description="Haemagglutinin Mycoplasma domain-containing protein" evidence="2">
    <location>
        <begin position="25"/>
        <end position="622"/>
    </location>
</feature>
<gene>
    <name evidence="4" type="ORF">LNO68_00965</name>
</gene>
<evidence type="ECO:0000259" key="3">
    <source>
        <dbReference type="Pfam" id="PF05692"/>
    </source>
</evidence>
<proteinExistence type="predicted"/>
<feature type="signal peptide" evidence="2">
    <location>
        <begin position="1"/>
        <end position="24"/>
    </location>
</feature>
<organism evidence="4 5">
    <name type="scientific">Mycoplasma bradburyae</name>
    <dbReference type="NCBI Taxonomy" id="2963128"/>
    <lineage>
        <taxon>Bacteria</taxon>
        <taxon>Bacillati</taxon>
        <taxon>Mycoplasmatota</taxon>
        <taxon>Mollicutes</taxon>
        <taxon>Mycoplasmataceae</taxon>
        <taxon>Mycoplasma</taxon>
    </lineage>
</organism>
<evidence type="ECO:0000313" key="5">
    <source>
        <dbReference type="Proteomes" id="UP001220940"/>
    </source>
</evidence>
<dbReference type="RefSeq" id="WP_255034322.1">
    <property type="nucleotide sequence ID" value="NZ_CP101414.1"/>
</dbReference>
<feature type="region of interest" description="Disordered" evidence="1">
    <location>
        <begin position="32"/>
        <end position="79"/>
    </location>
</feature>
<dbReference type="InterPro" id="IPR008692">
    <property type="entry name" value="Hemogglutn_Mycoplasma"/>
</dbReference>